<sequence>MGLNIADIVHLFETRGHARYDGEPVTQLEHALQTAHFAEQSGAGSDLITAALLHDLGHLLHGMQGSPTIEGVDDLHQYLCIPFLRGLFGEATLAPIRMHVEAKRYLCARESGYLASLSADSVRSLSLQGGVFTQDQAREFAARPFAQEAIALRRWDDQAKDGQATPPELSHFVHHMEHAAALHTRFQSAPA</sequence>
<reference evidence="2 3" key="1">
    <citation type="submission" date="2020-08" db="EMBL/GenBank/DDBJ databases">
        <title>Genome sequence of Diaphorobacter ruginosibacter DSM 27467T.</title>
        <authorList>
            <person name="Hyun D.-W."/>
            <person name="Bae J.-W."/>
        </authorList>
    </citation>
    <scope>NUCLEOTIDE SEQUENCE [LARGE SCALE GENOMIC DNA]</scope>
    <source>
        <strain evidence="2 3">DSM 27467</strain>
    </source>
</reference>
<accession>A0A7G9RN88</accession>
<dbReference type="Gene3D" id="1.10.3210.10">
    <property type="entry name" value="Hypothetical protein af1432"/>
    <property type="match status" value="1"/>
</dbReference>
<feature type="domain" description="HD" evidence="1">
    <location>
        <begin position="28"/>
        <end position="78"/>
    </location>
</feature>
<dbReference type="SUPFAM" id="SSF109604">
    <property type="entry name" value="HD-domain/PDEase-like"/>
    <property type="match status" value="1"/>
</dbReference>
<name>A0A7G9RN88_9BURK</name>
<gene>
    <name evidence="2" type="ORF">H9K76_21705</name>
</gene>
<proteinExistence type="predicted"/>
<dbReference type="NCBIfam" id="TIGR03276">
    <property type="entry name" value="Phn-HD"/>
    <property type="match status" value="1"/>
</dbReference>
<dbReference type="Pfam" id="PF01966">
    <property type="entry name" value="HD"/>
    <property type="match status" value="1"/>
</dbReference>
<protein>
    <submittedName>
        <fullName evidence="2">HD domain-containing protein</fullName>
    </submittedName>
</protein>
<dbReference type="InterPro" id="IPR017670">
    <property type="entry name" value="Phosphonate_degrad-assoc"/>
</dbReference>
<organism evidence="2 3">
    <name type="scientific">Diaphorobacter ruginosibacter</name>
    <dbReference type="NCBI Taxonomy" id="1715720"/>
    <lineage>
        <taxon>Bacteria</taxon>
        <taxon>Pseudomonadati</taxon>
        <taxon>Pseudomonadota</taxon>
        <taxon>Betaproteobacteria</taxon>
        <taxon>Burkholderiales</taxon>
        <taxon>Comamonadaceae</taxon>
        <taxon>Diaphorobacter</taxon>
    </lineage>
</organism>
<keyword evidence="3" id="KW-1185">Reference proteome</keyword>
<dbReference type="Proteomes" id="UP000515811">
    <property type="component" value="Chromosome"/>
</dbReference>
<evidence type="ECO:0000313" key="2">
    <source>
        <dbReference type="EMBL" id="QNN57063.1"/>
    </source>
</evidence>
<dbReference type="RefSeq" id="WP_187597328.1">
    <property type="nucleotide sequence ID" value="NZ_CP060714.1"/>
</dbReference>
<dbReference type="InterPro" id="IPR006674">
    <property type="entry name" value="HD_domain"/>
</dbReference>
<dbReference type="KEGG" id="drg:H9K76_21705"/>
<dbReference type="EMBL" id="CP060714">
    <property type="protein sequence ID" value="QNN57063.1"/>
    <property type="molecule type" value="Genomic_DNA"/>
</dbReference>
<dbReference type="AlphaFoldDB" id="A0A7G9RN88"/>
<dbReference type="PANTHER" id="PTHR40202">
    <property type="match status" value="1"/>
</dbReference>
<evidence type="ECO:0000313" key="3">
    <source>
        <dbReference type="Proteomes" id="UP000515811"/>
    </source>
</evidence>
<dbReference type="PANTHER" id="PTHR40202:SF1">
    <property type="entry name" value="HD DOMAIN-CONTAINING PROTEIN"/>
    <property type="match status" value="1"/>
</dbReference>
<evidence type="ECO:0000259" key="1">
    <source>
        <dbReference type="Pfam" id="PF01966"/>
    </source>
</evidence>
<dbReference type="InterPro" id="IPR052567">
    <property type="entry name" value="OP_Dioxygenase"/>
</dbReference>